<dbReference type="VEuPathDB" id="TriTrypDB:LDHU3_30.1370"/>
<dbReference type="AlphaFoldDB" id="A0A504X6A1"/>
<protein>
    <submittedName>
        <fullName evidence="2">Uncharacterized protein</fullName>
    </submittedName>
</protein>
<evidence type="ECO:0000313" key="2">
    <source>
        <dbReference type="EMBL" id="TPP43408.1"/>
    </source>
</evidence>
<feature type="compositionally biased region" description="Polar residues" evidence="1">
    <location>
        <begin position="236"/>
        <end position="254"/>
    </location>
</feature>
<gene>
    <name evidence="2" type="ORF">CGC20_7210</name>
</gene>
<feature type="region of interest" description="Disordered" evidence="1">
    <location>
        <begin position="71"/>
        <end position="94"/>
    </location>
</feature>
<feature type="compositionally biased region" description="Polar residues" evidence="1">
    <location>
        <begin position="151"/>
        <end position="166"/>
    </location>
</feature>
<accession>A0A504X6A1</accession>
<feature type="region of interest" description="Disordered" evidence="1">
    <location>
        <begin position="541"/>
        <end position="560"/>
    </location>
</feature>
<feature type="region of interest" description="Disordered" evidence="1">
    <location>
        <begin position="674"/>
        <end position="698"/>
    </location>
</feature>
<evidence type="ECO:0000256" key="1">
    <source>
        <dbReference type="SAM" id="MobiDB-lite"/>
    </source>
</evidence>
<dbReference type="EMBL" id="RHLD01000008">
    <property type="protein sequence ID" value="TPP43408.1"/>
    <property type="molecule type" value="Genomic_DNA"/>
</dbReference>
<sequence>MPTRVPHQVVEGRLLQASRLPEALYEVVGLVWFSLVNSACDTPAAEVATAAAAAATPGADLEAAPLTPPPLHAPWARSAARDTHDAGSGAPNTSEESFAAVLGHTKTGQALSAADLDEWANTALSSFFGDYDTLLSEPPKMMTPAVLPAASPTTSSAQDLPSSTSCAPRPTPVVELSPLILRVLLWWAGRPQLPSRRSGHAAKVERQNTYSNRITRYDVDVGSTSELPADSRAPSHASSSDNGGSGNLPSQQQDDAMGAQQLRLRIADIFALLCRRDGGVAVSDALLYGRCHDASELAAQRCHLVFSGFSDARWRAATALAPNSPKTFATALELALIEPSASPDSKDGGASARSGTYDVSQVLCALVDLHTSAASATRRSQPRPSPHLRTDANVDSDVVATGVLLRALLRCPPLHKRLMRLFSGDARAAEPRRHRRGASAVVVTPQAAASLKSSEEVEPGSSSTVVLKAADTRRQLDIFLPALTHASPIVSADSWQTLTMLLFPSSTATVSSATRRLLLFAPACPVQRLLAAALALPGDDNDDTCASRPSTPQPVLPPSSHPMARNNALRLLHVLCSSSDLPPGLQSLFQQCPALLWRVLRLAAAVCQGVAVAHVALVRRVLVDYIMLCASQSSCSESGGVDLHNNSSVSTQVLLRENKDAVARFLASTHAAWGGGGRAPEDTGGDLAGAAAPASSENGYDEGHLMTVLNAL</sequence>
<comment type="caution">
    <text evidence="2">The sequence shown here is derived from an EMBL/GenBank/DDBJ whole genome shotgun (WGS) entry which is preliminary data.</text>
</comment>
<name>A0A504X6A1_LEIDO</name>
<organism evidence="2 3">
    <name type="scientific">Leishmania donovani</name>
    <dbReference type="NCBI Taxonomy" id="5661"/>
    <lineage>
        <taxon>Eukaryota</taxon>
        <taxon>Discoba</taxon>
        <taxon>Euglenozoa</taxon>
        <taxon>Kinetoplastea</taxon>
        <taxon>Metakinetoplastina</taxon>
        <taxon>Trypanosomatida</taxon>
        <taxon>Trypanosomatidae</taxon>
        <taxon>Leishmaniinae</taxon>
        <taxon>Leishmania</taxon>
    </lineage>
</organism>
<feature type="region of interest" description="Disordered" evidence="1">
    <location>
        <begin position="374"/>
        <end position="393"/>
    </location>
</feature>
<proteinExistence type="predicted"/>
<reference evidence="3" key="1">
    <citation type="submission" date="2019-02" db="EMBL/GenBank/DDBJ databases">
        <title>FDA dAtabase for Regulatory Grade micrObial Sequences (FDA-ARGOS): Supporting development and validation of Infectious Disease Dx tests.</title>
        <authorList>
            <person name="Duncan R."/>
            <person name="Fisher C."/>
            <person name="Tallon L."/>
            <person name="Sadzewicz L."/>
            <person name="Sengamalay N."/>
            <person name="Ott S."/>
            <person name="Godinez A."/>
            <person name="Nagaraj S."/>
            <person name="Vavikolanu K."/>
            <person name="Vyas G."/>
            <person name="Nadendla S."/>
            <person name="Aluvathingal J."/>
            <person name="Sichtig H."/>
        </authorList>
    </citation>
    <scope>NUCLEOTIDE SEQUENCE [LARGE SCALE GENOMIC DNA]</scope>
    <source>
        <strain evidence="3">FDAARGOS_360</strain>
    </source>
</reference>
<dbReference type="Proteomes" id="UP000318821">
    <property type="component" value="Unassembled WGS sequence"/>
</dbReference>
<dbReference type="VEuPathDB" id="TriTrypDB:LdCL_300015700"/>
<feature type="region of interest" description="Disordered" evidence="1">
    <location>
        <begin position="224"/>
        <end position="256"/>
    </location>
</feature>
<feature type="compositionally biased region" description="Pro residues" evidence="1">
    <location>
        <begin position="551"/>
        <end position="560"/>
    </location>
</feature>
<evidence type="ECO:0000313" key="3">
    <source>
        <dbReference type="Proteomes" id="UP000318821"/>
    </source>
</evidence>
<feature type="region of interest" description="Disordered" evidence="1">
    <location>
        <begin position="147"/>
        <end position="169"/>
    </location>
</feature>
<dbReference type="VEuPathDB" id="TriTrypDB:LdBPK_301050.1"/>